<dbReference type="EMBL" id="ABWN01000018">
    <property type="protein sequence ID" value="EFF69443.1"/>
    <property type="molecule type" value="Genomic_DNA"/>
</dbReference>
<dbReference type="eggNOG" id="COG0740">
    <property type="taxonomic scope" value="Bacteria"/>
</dbReference>
<dbReference type="GO" id="GO:0004176">
    <property type="term" value="F:ATP-dependent peptidase activity"/>
    <property type="evidence" value="ECO:0007669"/>
    <property type="project" value="InterPro"/>
</dbReference>
<dbReference type="Pfam" id="PF00574">
    <property type="entry name" value="CLP_protease"/>
    <property type="match status" value="1"/>
</dbReference>
<dbReference type="Proteomes" id="UP000006238">
    <property type="component" value="Unassembled WGS sequence"/>
</dbReference>
<dbReference type="GO" id="GO:0004252">
    <property type="term" value="F:serine-type endopeptidase activity"/>
    <property type="evidence" value="ECO:0007669"/>
    <property type="project" value="InterPro"/>
</dbReference>
<reference evidence="2 3" key="1">
    <citation type="submission" date="2010-02" db="EMBL/GenBank/DDBJ databases">
        <authorList>
            <person name="Weinstock G."/>
            <person name="Sodergren E."/>
            <person name="Clifton S."/>
            <person name="Fulton L."/>
            <person name="Fulton B."/>
            <person name="Courtney L."/>
            <person name="Fronick C."/>
            <person name="Harrison M."/>
            <person name="Strong C."/>
            <person name="Farmer C."/>
            <person name="Delahaunty K."/>
            <person name="Markovic C."/>
            <person name="Hall O."/>
            <person name="Minx P."/>
            <person name="Tomlinson C."/>
            <person name="Mitreva M."/>
            <person name="Nelson J."/>
            <person name="Hou S."/>
            <person name="Wollam A."/>
            <person name="Pepin K.H."/>
            <person name="Johnson M."/>
            <person name="Bhonagiri V."/>
            <person name="Zhang X."/>
            <person name="Suruliraj S."/>
            <person name="Warren W."/>
            <person name="Chinwalla A."/>
            <person name="Mardis E.R."/>
            <person name="Wilson R.K."/>
        </authorList>
    </citation>
    <scope>NUCLEOTIDE SEQUENCE [LARGE SCALE GENOMIC DNA]</scope>
    <source>
        <strain evidence="2 3">DSM 2876</strain>
    </source>
</reference>
<gene>
    <name evidence="2" type="ORF">BUTYVIB_00354</name>
</gene>
<comment type="similarity">
    <text evidence="1">Belongs to the peptidase S14 family.</text>
</comment>
<evidence type="ECO:0000313" key="3">
    <source>
        <dbReference type="Proteomes" id="UP000006238"/>
    </source>
</evidence>
<evidence type="ECO:0000313" key="2">
    <source>
        <dbReference type="EMBL" id="EFF69443.1"/>
    </source>
</evidence>
<proteinExistence type="inferred from homology"/>
<sequence>MPSSVIILPEVAFMFETVYILGEIEGHDGGGSDKNTKYDEIIPRLVSIENNDDVDGVLFVINTMGGDVSAGLAIAEMIAGLSKPTVSLVIGESHSIGVPIAVAANYSFIVKSATVVIHPVRMTGTILGTRQTYRQFRSIQDRIVRFISEHSRCGEESIEKMMMDTSMMSSDLGTILVGEEAVEAGLIDENGSIDKAWNKLKFICQNKGEMV</sequence>
<dbReference type="PRINTS" id="PR00127">
    <property type="entry name" value="CLPPROTEASEP"/>
</dbReference>
<protein>
    <submittedName>
        <fullName evidence="2">Putative endopeptidase Clp</fullName>
    </submittedName>
</protein>
<dbReference type="InterPro" id="IPR023562">
    <property type="entry name" value="ClpP/TepA"/>
</dbReference>
<dbReference type="InterPro" id="IPR001907">
    <property type="entry name" value="ClpP"/>
</dbReference>
<dbReference type="InterPro" id="IPR029045">
    <property type="entry name" value="ClpP/crotonase-like_dom_sf"/>
</dbReference>
<name>D4RX03_9FIRM</name>
<dbReference type="Gene3D" id="3.90.226.10">
    <property type="entry name" value="2-enoyl-CoA Hydratase, Chain A, domain 1"/>
    <property type="match status" value="1"/>
</dbReference>
<organism evidence="2 3">
    <name type="scientific">Eshraghiella crossota DSM 2876</name>
    <dbReference type="NCBI Taxonomy" id="511680"/>
    <lineage>
        <taxon>Bacteria</taxon>
        <taxon>Bacillati</taxon>
        <taxon>Bacillota</taxon>
        <taxon>Clostridia</taxon>
        <taxon>Lachnospirales</taxon>
        <taxon>Lachnospiraceae</taxon>
        <taxon>Eshraghiella</taxon>
    </lineage>
</organism>
<accession>D4RX03</accession>
<comment type="caution">
    <text evidence="2">The sequence shown here is derived from an EMBL/GenBank/DDBJ whole genome shotgun (WGS) entry which is preliminary data.</text>
</comment>
<keyword evidence="3" id="KW-1185">Reference proteome</keyword>
<dbReference type="STRING" id="45851.BHV86_07520"/>
<evidence type="ECO:0000256" key="1">
    <source>
        <dbReference type="ARBA" id="ARBA00007039"/>
    </source>
</evidence>
<dbReference type="GO" id="GO:0006508">
    <property type="term" value="P:proteolysis"/>
    <property type="evidence" value="ECO:0007669"/>
    <property type="project" value="InterPro"/>
</dbReference>
<dbReference type="AlphaFoldDB" id="D4RX03"/>
<dbReference type="SUPFAM" id="SSF52096">
    <property type="entry name" value="ClpP/crotonase"/>
    <property type="match status" value="1"/>
</dbReference>
<dbReference type="HOGENOM" id="CLU_066827_1_0_9"/>